<evidence type="ECO:0000259" key="5">
    <source>
        <dbReference type="PROSITE" id="PS50931"/>
    </source>
</evidence>
<keyword evidence="2" id="KW-0805">Transcription regulation</keyword>
<evidence type="ECO:0000313" key="6">
    <source>
        <dbReference type="EMBL" id="MBD5771343.1"/>
    </source>
</evidence>
<comment type="caution">
    <text evidence="6">The sequence shown here is derived from an EMBL/GenBank/DDBJ whole genome shotgun (WGS) entry which is preliminary data.</text>
</comment>
<dbReference type="PANTHER" id="PTHR30419">
    <property type="entry name" value="HTH-TYPE TRANSCRIPTIONAL REGULATOR YBHD"/>
    <property type="match status" value="1"/>
</dbReference>
<name>A0ABR8NZK1_9GAMM</name>
<protein>
    <submittedName>
        <fullName evidence="6">LysR family transcriptional regulator</fullName>
    </submittedName>
</protein>
<evidence type="ECO:0000256" key="3">
    <source>
        <dbReference type="ARBA" id="ARBA00023125"/>
    </source>
</evidence>
<dbReference type="Pfam" id="PF00126">
    <property type="entry name" value="HTH_1"/>
    <property type="match status" value="1"/>
</dbReference>
<dbReference type="InterPro" id="IPR000847">
    <property type="entry name" value="LysR_HTH_N"/>
</dbReference>
<dbReference type="InterPro" id="IPR005119">
    <property type="entry name" value="LysR_subst-bd"/>
</dbReference>
<dbReference type="InterPro" id="IPR036388">
    <property type="entry name" value="WH-like_DNA-bd_sf"/>
</dbReference>
<organism evidence="6 7">
    <name type="scientific">Marinomonas colpomeniae</name>
    <dbReference type="NCBI Taxonomy" id="2774408"/>
    <lineage>
        <taxon>Bacteria</taxon>
        <taxon>Pseudomonadati</taxon>
        <taxon>Pseudomonadota</taxon>
        <taxon>Gammaproteobacteria</taxon>
        <taxon>Oceanospirillales</taxon>
        <taxon>Oceanospirillaceae</taxon>
        <taxon>Marinomonas</taxon>
    </lineage>
</organism>
<dbReference type="SUPFAM" id="SSF53850">
    <property type="entry name" value="Periplasmic binding protein-like II"/>
    <property type="match status" value="1"/>
</dbReference>
<keyword evidence="7" id="KW-1185">Reference proteome</keyword>
<reference evidence="6 7" key="1">
    <citation type="submission" date="2020-09" db="EMBL/GenBank/DDBJ databases">
        <title>Marinomonas sp. nov., isolated from the cysticercosis algae of Qingdao, China.</title>
        <authorList>
            <person name="Sun X."/>
        </authorList>
    </citation>
    <scope>NUCLEOTIDE SEQUENCE [LARGE SCALE GENOMIC DNA]</scope>
    <source>
        <strain evidence="6 7">SM2066</strain>
    </source>
</reference>
<accession>A0ABR8NZK1</accession>
<keyword evidence="4" id="KW-0804">Transcription</keyword>
<evidence type="ECO:0000313" key="7">
    <source>
        <dbReference type="Proteomes" id="UP000604161"/>
    </source>
</evidence>
<evidence type="ECO:0000256" key="1">
    <source>
        <dbReference type="ARBA" id="ARBA00009437"/>
    </source>
</evidence>
<dbReference type="InterPro" id="IPR050950">
    <property type="entry name" value="HTH-type_LysR_regulators"/>
</dbReference>
<sequence>MRLDIKHWEMLNAIDRTGTLRQAADVLGITQSALSHRLAEAERRLGGFLFEREGRRLRKTPSGRAMTQTANQIIPALQRAEFDFQQMTNNKTTVVRFGIAAYSCYHWLPSFLNVMSKKEPHIQLELVASATQNPLKSLQHSDVDVILAPGHMATIGIDSIPVFQDELVLITHPKHKLANKPFIEAIDLESEDYLTYSKSAQPGFEYERFIRPSGVVPHMVTVVEVTDAVIELIASNFGISILSRWAVQSAIKNKTVSAISLGEEKLDLGWSALIRESEADSSAARLVSRRLAEWFTV</sequence>
<gene>
    <name evidence="6" type="ORF">IF202_09805</name>
</gene>
<comment type="similarity">
    <text evidence="1">Belongs to the LysR transcriptional regulatory family.</text>
</comment>
<dbReference type="PANTHER" id="PTHR30419:SF8">
    <property type="entry name" value="NITROGEN ASSIMILATION TRANSCRIPTIONAL ACTIVATOR-RELATED"/>
    <property type="match status" value="1"/>
</dbReference>
<dbReference type="Gene3D" id="1.10.10.10">
    <property type="entry name" value="Winged helix-like DNA-binding domain superfamily/Winged helix DNA-binding domain"/>
    <property type="match status" value="1"/>
</dbReference>
<dbReference type="Gene3D" id="3.40.190.290">
    <property type="match status" value="1"/>
</dbReference>
<evidence type="ECO:0000256" key="2">
    <source>
        <dbReference type="ARBA" id="ARBA00023015"/>
    </source>
</evidence>
<feature type="domain" description="HTH lysR-type" evidence="5">
    <location>
        <begin position="3"/>
        <end position="60"/>
    </location>
</feature>
<evidence type="ECO:0000256" key="4">
    <source>
        <dbReference type="ARBA" id="ARBA00023163"/>
    </source>
</evidence>
<dbReference type="SUPFAM" id="SSF46785">
    <property type="entry name" value="Winged helix' DNA-binding domain"/>
    <property type="match status" value="1"/>
</dbReference>
<dbReference type="EMBL" id="JACYFC010000003">
    <property type="protein sequence ID" value="MBD5771343.1"/>
    <property type="molecule type" value="Genomic_DNA"/>
</dbReference>
<dbReference type="PROSITE" id="PS50931">
    <property type="entry name" value="HTH_LYSR"/>
    <property type="match status" value="1"/>
</dbReference>
<dbReference type="Proteomes" id="UP000604161">
    <property type="component" value="Unassembled WGS sequence"/>
</dbReference>
<dbReference type="CDD" id="cd05466">
    <property type="entry name" value="PBP2_LTTR_substrate"/>
    <property type="match status" value="1"/>
</dbReference>
<proteinExistence type="inferred from homology"/>
<dbReference type="Pfam" id="PF03466">
    <property type="entry name" value="LysR_substrate"/>
    <property type="match status" value="1"/>
</dbReference>
<dbReference type="InterPro" id="IPR036390">
    <property type="entry name" value="WH_DNA-bd_sf"/>
</dbReference>
<keyword evidence="3" id="KW-0238">DNA-binding</keyword>